<evidence type="ECO:0000313" key="3">
    <source>
        <dbReference type="Proteomes" id="UP000054771"/>
    </source>
</evidence>
<sequence>MTRSSKPKHAFRIHKPTKRLQEFAGNLQNALTRCLPTENEQPYDKVSVLALHWFNDDLNVVPLEQELLDVFKNIYGFDVESYTIPKAKPVIYLNNKLSNWTVEYNDKRTLRICVYSGHASPAGPTDEHWHFGGRTHSDGSLAGPTLDWNRVRSTCEMGEGDICYLFDCCSAGSGAFYDGPELMCASGFQQIAGDNLMFSFTRALIDTLQDLDGQQCTMANLFAILYRNSSQHNVSTSPLHVMRKNAPSIVLQKLSTAPEERTSSKTISTQSEDKVLISVHLSDGRPNLQAWKKWLTENIPAGVLSAEIKIESMFESRSTIALVTLPLELWTVLDPTDESFTFIGFVTSSNRLGGEYGSQLPARGPPGPQSQENTPFAHHRGKSLG</sequence>
<organism evidence="2 3">
    <name type="scientific">Aspergillus calidoustus</name>
    <dbReference type="NCBI Taxonomy" id="454130"/>
    <lineage>
        <taxon>Eukaryota</taxon>
        <taxon>Fungi</taxon>
        <taxon>Dikarya</taxon>
        <taxon>Ascomycota</taxon>
        <taxon>Pezizomycotina</taxon>
        <taxon>Eurotiomycetes</taxon>
        <taxon>Eurotiomycetidae</taxon>
        <taxon>Eurotiales</taxon>
        <taxon>Aspergillaceae</taxon>
        <taxon>Aspergillus</taxon>
        <taxon>Aspergillus subgen. Nidulantes</taxon>
    </lineage>
</organism>
<dbReference type="OrthoDB" id="4760831at2759"/>
<dbReference type="AlphaFoldDB" id="A0A0U4YVH9"/>
<gene>
    <name evidence="2" type="ORF">ASPCAL00447</name>
</gene>
<dbReference type="Proteomes" id="UP000054771">
    <property type="component" value="Unassembled WGS sequence"/>
</dbReference>
<keyword evidence="3" id="KW-1185">Reference proteome</keyword>
<accession>A0A0U4YVH9</accession>
<dbReference type="EMBL" id="CDMC01000001">
    <property type="protein sequence ID" value="CEL00853.1"/>
    <property type="molecule type" value="Genomic_DNA"/>
</dbReference>
<reference evidence="3" key="1">
    <citation type="journal article" date="2016" name="Genome Announc.">
        <title>Draft genome sequences of fungus Aspergillus calidoustus.</title>
        <authorList>
            <person name="Horn F."/>
            <person name="Linde J."/>
            <person name="Mattern D.J."/>
            <person name="Walther G."/>
            <person name="Guthke R."/>
            <person name="Scherlach K."/>
            <person name="Martin K."/>
            <person name="Brakhage A.A."/>
            <person name="Petzke L."/>
            <person name="Valiante V."/>
        </authorList>
    </citation>
    <scope>NUCLEOTIDE SEQUENCE [LARGE SCALE GENOMIC DNA]</scope>
    <source>
        <strain evidence="3">SF006504</strain>
    </source>
</reference>
<dbReference type="OMA" id="CYLFDCC"/>
<proteinExistence type="predicted"/>
<evidence type="ECO:0000313" key="2">
    <source>
        <dbReference type="EMBL" id="CEL00853.1"/>
    </source>
</evidence>
<name>A0A0U4YVH9_ASPCI</name>
<protein>
    <submittedName>
        <fullName evidence="2">Uncharacterized protein</fullName>
    </submittedName>
</protein>
<evidence type="ECO:0000256" key="1">
    <source>
        <dbReference type="SAM" id="MobiDB-lite"/>
    </source>
</evidence>
<dbReference type="STRING" id="454130.A0A0U4YVH9"/>
<feature type="region of interest" description="Disordered" evidence="1">
    <location>
        <begin position="356"/>
        <end position="385"/>
    </location>
</feature>